<evidence type="ECO:0000313" key="2">
    <source>
        <dbReference type="EMBL" id="QDV37595.1"/>
    </source>
</evidence>
<evidence type="ECO:0000256" key="1">
    <source>
        <dbReference type="SAM" id="MobiDB-lite"/>
    </source>
</evidence>
<dbReference type="KEGG" id="tpla:ElP_55350"/>
<proteinExistence type="predicted"/>
<feature type="compositionally biased region" description="Pro residues" evidence="1">
    <location>
        <begin position="279"/>
        <end position="295"/>
    </location>
</feature>
<evidence type="ECO:0000313" key="3">
    <source>
        <dbReference type="Proteomes" id="UP000317835"/>
    </source>
</evidence>
<dbReference type="EMBL" id="CP036426">
    <property type="protein sequence ID" value="QDV37595.1"/>
    <property type="molecule type" value="Genomic_DNA"/>
</dbReference>
<feature type="region of interest" description="Disordered" evidence="1">
    <location>
        <begin position="274"/>
        <end position="301"/>
    </location>
</feature>
<dbReference type="InterPro" id="IPR025586">
    <property type="entry name" value="PcfJ"/>
</dbReference>
<dbReference type="Pfam" id="PF14284">
    <property type="entry name" value="PcfJ"/>
    <property type="match status" value="1"/>
</dbReference>
<protein>
    <submittedName>
        <fullName evidence="2">Uncharacterized protein</fullName>
    </submittedName>
</protein>
<dbReference type="RefSeq" id="WP_145275563.1">
    <property type="nucleotide sequence ID" value="NZ_CP036426.1"/>
</dbReference>
<reference evidence="2 3" key="1">
    <citation type="submission" date="2019-02" db="EMBL/GenBank/DDBJ databases">
        <title>Deep-cultivation of Planctomycetes and their phenomic and genomic characterization uncovers novel biology.</title>
        <authorList>
            <person name="Wiegand S."/>
            <person name="Jogler M."/>
            <person name="Boedeker C."/>
            <person name="Pinto D."/>
            <person name="Vollmers J."/>
            <person name="Rivas-Marin E."/>
            <person name="Kohn T."/>
            <person name="Peeters S.H."/>
            <person name="Heuer A."/>
            <person name="Rast P."/>
            <person name="Oberbeckmann S."/>
            <person name="Bunk B."/>
            <person name="Jeske O."/>
            <person name="Meyerdierks A."/>
            <person name="Storesund J.E."/>
            <person name="Kallscheuer N."/>
            <person name="Luecker S."/>
            <person name="Lage O.M."/>
            <person name="Pohl T."/>
            <person name="Merkel B.J."/>
            <person name="Hornburger P."/>
            <person name="Mueller R.-W."/>
            <person name="Bruemmer F."/>
            <person name="Labrenz M."/>
            <person name="Spormann A.M."/>
            <person name="Op den Camp H."/>
            <person name="Overmann J."/>
            <person name="Amann R."/>
            <person name="Jetten M.S.M."/>
            <person name="Mascher T."/>
            <person name="Medema M.H."/>
            <person name="Devos D.P."/>
            <person name="Kaster A.-K."/>
            <person name="Ovreas L."/>
            <person name="Rohde M."/>
            <person name="Galperin M.Y."/>
            <person name="Jogler C."/>
        </authorList>
    </citation>
    <scope>NUCLEOTIDE SEQUENCE [LARGE SCALE GENOMIC DNA]</scope>
    <source>
        <strain evidence="2 3">ElP</strain>
    </source>
</reference>
<name>A0A518H9R2_9BACT</name>
<dbReference type="OrthoDB" id="214484at2"/>
<keyword evidence="3" id="KW-1185">Reference proteome</keyword>
<dbReference type="AlphaFoldDB" id="A0A518H9R2"/>
<gene>
    <name evidence="2" type="ORF">ElP_55350</name>
</gene>
<accession>A0A518H9R2</accession>
<dbReference type="Proteomes" id="UP000317835">
    <property type="component" value="Chromosome"/>
</dbReference>
<organism evidence="2 3">
    <name type="scientific">Tautonia plasticadhaerens</name>
    <dbReference type="NCBI Taxonomy" id="2527974"/>
    <lineage>
        <taxon>Bacteria</taxon>
        <taxon>Pseudomonadati</taxon>
        <taxon>Planctomycetota</taxon>
        <taxon>Planctomycetia</taxon>
        <taxon>Isosphaerales</taxon>
        <taxon>Isosphaeraceae</taxon>
        <taxon>Tautonia</taxon>
    </lineage>
</organism>
<sequence length="449" mass="50444">MGKTKPRRKSSWDRAPARRAAAEGVLRQAKRLLNDPEAALRMLEEGRAVHMPLRSEAGIVAGLFGAIRRGDFDRSPARPDAEALRDLLAFCRRETDLLADQEASRYAAALLALSARRRDWLRPLGRWRARSHNALRQFRSLLRHLTAAYEVPHFLDSAWTAGLTPDAVVQQGWYLHVARGKNIRTAEGLPFPLTKKQAHHFLQAPDDLDISSAFRWAVVRDLGGDERLVRSILATPIGTDFGAEGFWREVLRFFVAHPGLDPVHHGPIIDYLRHQKFPPTSPERPGQPAPSPPRPNLSMRGRTPESLLRAAGDWHRSLAQDRSITASSWGPSGIPPFACDDGEGEDIRRFEVVELLTAEDLREEGRAMRHCVGSYAGACATGRSSIWSLRERVEPGRLARRATIEVGNERREVVQVRRRLNRWPTDREVSILARWGDAGGPRLSDRLVI</sequence>